<dbReference type="PANTHER" id="PTHR13182:SF8">
    <property type="entry name" value="CYTOPLASMIC 60S SUBUNIT BIOGENESIS FACTOR ZNF622"/>
    <property type="match status" value="1"/>
</dbReference>
<evidence type="ECO:0000313" key="4">
    <source>
        <dbReference type="EMBL" id="EME78462.1"/>
    </source>
</evidence>
<feature type="non-terminal residue" evidence="4">
    <location>
        <position position="296"/>
    </location>
</feature>
<name>M3ALW4_PSEFD</name>
<organism evidence="4 5">
    <name type="scientific">Pseudocercospora fijiensis (strain CIRAD86)</name>
    <name type="common">Black leaf streak disease fungus</name>
    <name type="synonym">Mycosphaerella fijiensis</name>
    <dbReference type="NCBI Taxonomy" id="383855"/>
    <lineage>
        <taxon>Eukaryota</taxon>
        <taxon>Fungi</taxon>
        <taxon>Dikarya</taxon>
        <taxon>Ascomycota</taxon>
        <taxon>Pezizomycotina</taxon>
        <taxon>Dothideomycetes</taxon>
        <taxon>Dothideomycetidae</taxon>
        <taxon>Mycosphaerellales</taxon>
        <taxon>Mycosphaerellaceae</taxon>
        <taxon>Pseudocercospora</taxon>
    </lineage>
</organism>
<dbReference type="GeneID" id="19330430"/>
<feature type="region of interest" description="Disordered" evidence="2">
    <location>
        <begin position="56"/>
        <end position="78"/>
    </location>
</feature>
<evidence type="ECO:0000256" key="1">
    <source>
        <dbReference type="PROSITE-ProRule" id="PRU00042"/>
    </source>
</evidence>
<gene>
    <name evidence="4" type="ORF">MYCFIDRAFT_120848</name>
</gene>
<dbReference type="AlphaFoldDB" id="M3ALW4"/>
<dbReference type="Pfam" id="PF12756">
    <property type="entry name" value="zf-C2H2_2"/>
    <property type="match status" value="1"/>
</dbReference>
<keyword evidence="1" id="KW-0479">Metal-binding</keyword>
<keyword evidence="5" id="KW-1185">Reference proteome</keyword>
<dbReference type="OrthoDB" id="19329at2759"/>
<dbReference type="PANTHER" id="PTHR13182">
    <property type="entry name" value="ZINC FINGER PROTEIN 622"/>
    <property type="match status" value="1"/>
</dbReference>
<keyword evidence="1" id="KW-0863">Zinc-finger</keyword>
<dbReference type="RefSeq" id="XP_007930836.1">
    <property type="nucleotide sequence ID" value="XM_007932645.1"/>
</dbReference>
<dbReference type="SMART" id="SM00355">
    <property type="entry name" value="ZnF_C2H2"/>
    <property type="match status" value="3"/>
</dbReference>
<dbReference type="PROSITE" id="PS50157">
    <property type="entry name" value="ZINC_FINGER_C2H2_2"/>
    <property type="match status" value="1"/>
</dbReference>
<feature type="compositionally biased region" description="Basic and acidic residues" evidence="2">
    <location>
        <begin position="274"/>
        <end position="287"/>
    </location>
</feature>
<sequence length="296" mass="33726">QFLCSTCGISFPRQHDRREHMRADWHVYNLKRKVAELPPISSRVYDSVVQPAEVHSTAPECTPSDHEHEDSSNEGDLEQDEMAATTDCLFCLTASSSMKDNLDHMSACHAFTIPHLQHLETDLGTFLAYLALVICHFHACLYCGQEKHSAEAVRRHMLTKGHCMLNLSPDSDFLDFWNSGDDENLGTSQRLSDQELRLQSGAMVFSKHAKQNRIRPGRRSLLENSSRRRADRQVPSSSFRALAQRDQMGVIGLSDSQIRTLISAERTAMSAEFRSRDKAQWTRDRLGNKTKQKYFK</sequence>
<dbReference type="GO" id="GO:0030687">
    <property type="term" value="C:preribosome, large subunit precursor"/>
    <property type="evidence" value="ECO:0007669"/>
    <property type="project" value="TreeGrafter"/>
</dbReference>
<accession>M3ALW4</accession>
<dbReference type="EMBL" id="KB446563">
    <property type="protein sequence ID" value="EME78462.1"/>
    <property type="molecule type" value="Genomic_DNA"/>
</dbReference>
<dbReference type="InterPro" id="IPR013087">
    <property type="entry name" value="Znf_C2H2_type"/>
</dbReference>
<feature type="non-terminal residue" evidence="4">
    <location>
        <position position="1"/>
    </location>
</feature>
<dbReference type="InterPro" id="IPR040025">
    <property type="entry name" value="Znf622/Rei1/Reh1"/>
</dbReference>
<protein>
    <recommendedName>
        <fullName evidence="3">C2H2-type domain-containing protein</fullName>
    </recommendedName>
</protein>
<dbReference type="eggNOG" id="KOG2785">
    <property type="taxonomic scope" value="Eukaryota"/>
</dbReference>
<evidence type="ECO:0000259" key="3">
    <source>
        <dbReference type="PROSITE" id="PS50157"/>
    </source>
</evidence>
<evidence type="ECO:0000313" key="5">
    <source>
        <dbReference type="Proteomes" id="UP000016932"/>
    </source>
</evidence>
<dbReference type="KEGG" id="pfj:MYCFIDRAFT_120848"/>
<feature type="domain" description="C2H2-type" evidence="3">
    <location>
        <begin position="2"/>
        <end position="26"/>
    </location>
</feature>
<feature type="region of interest" description="Disordered" evidence="2">
    <location>
        <begin position="217"/>
        <end position="238"/>
    </location>
</feature>
<evidence type="ECO:0000256" key="2">
    <source>
        <dbReference type="SAM" id="MobiDB-lite"/>
    </source>
</evidence>
<dbReference type="Proteomes" id="UP000016932">
    <property type="component" value="Unassembled WGS sequence"/>
</dbReference>
<reference evidence="4 5" key="1">
    <citation type="journal article" date="2012" name="PLoS Pathog.">
        <title>Diverse lifestyles and strategies of plant pathogenesis encoded in the genomes of eighteen Dothideomycetes fungi.</title>
        <authorList>
            <person name="Ohm R.A."/>
            <person name="Feau N."/>
            <person name="Henrissat B."/>
            <person name="Schoch C.L."/>
            <person name="Horwitz B.A."/>
            <person name="Barry K.W."/>
            <person name="Condon B.J."/>
            <person name="Copeland A.C."/>
            <person name="Dhillon B."/>
            <person name="Glaser F."/>
            <person name="Hesse C.N."/>
            <person name="Kosti I."/>
            <person name="LaButti K."/>
            <person name="Lindquist E.A."/>
            <person name="Lucas S."/>
            <person name="Salamov A.A."/>
            <person name="Bradshaw R.E."/>
            <person name="Ciuffetti L."/>
            <person name="Hamelin R.C."/>
            <person name="Kema G.H.J."/>
            <person name="Lawrence C."/>
            <person name="Scott J.A."/>
            <person name="Spatafora J.W."/>
            <person name="Turgeon B.G."/>
            <person name="de Wit P.J.G.M."/>
            <person name="Zhong S."/>
            <person name="Goodwin S.B."/>
            <person name="Grigoriev I.V."/>
        </authorList>
    </citation>
    <scope>NUCLEOTIDE SEQUENCE [LARGE SCALE GENOMIC DNA]</scope>
    <source>
        <strain evidence="4 5">CIRAD86</strain>
    </source>
</reference>
<proteinExistence type="predicted"/>
<keyword evidence="1" id="KW-0862">Zinc</keyword>
<dbReference type="VEuPathDB" id="FungiDB:MYCFIDRAFT_120848"/>
<dbReference type="InterPro" id="IPR041661">
    <property type="entry name" value="ZN622/Rei1/Reh1_Znf-C2H2"/>
</dbReference>
<dbReference type="PROSITE" id="PS00028">
    <property type="entry name" value="ZINC_FINGER_C2H2_1"/>
    <property type="match status" value="1"/>
</dbReference>
<feature type="region of interest" description="Disordered" evidence="2">
    <location>
        <begin position="274"/>
        <end position="296"/>
    </location>
</feature>
<dbReference type="HOGENOM" id="CLU_018787_2_1_1"/>
<dbReference type="GO" id="GO:0042273">
    <property type="term" value="P:ribosomal large subunit biogenesis"/>
    <property type="evidence" value="ECO:0007669"/>
    <property type="project" value="TreeGrafter"/>
</dbReference>
<dbReference type="GO" id="GO:0008270">
    <property type="term" value="F:zinc ion binding"/>
    <property type="evidence" value="ECO:0007669"/>
    <property type="project" value="UniProtKB-KW"/>
</dbReference>
<dbReference type="STRING" id="383855.M3ALW4"/>